<dbReference type="InterPro" id="IPR025955">
    <property type="entry name" value="TraC/Conjuga_ATPase"/>
</dbReference>
<dbReference type="AlphaFoldDB" id="A0A193LBZ5"/>
<dbReference type="SUPFAM" id="SSF52540">
    <property type="entry name" value="P-loop containing nucleoside triphosphate hydrolases"/>
    <property type="match status" value="1"/>
</dbReference>
<feature type="domain" description="TraG P-loop" evidence="1">
    <location>
        <begin position="490"/>
        <end position="558"/>
    </location>
</feature>
<dbReference type="PANTHER" id="PTHR38467">
    <property type="match status" value="1"/>
</dbReference>
<dbReference type="KEGG" id="woc:BA177_01240"/>
<organism evidence="2 3">
    <name type="scientific">Woeseia oceani</name>
    <dbReference type="NCBI Taxonomy" id="1548547"/>
    <lineage>
        <taxon>Bacteria</taxon>
        <taxon>Pseudomonadati</taxon>
        <taxon>Pseudomonadota</taxon>
        <taxon>Gammaproteobacteria</taxon>
        <taxon>Woeseiales</taxon>
        <taxon>Woeseiaceae</taxon>
        <taxon>Woeseia</taxon>
    </lineage>
</organism>
<feature type="domain" description="TraG P-loop" evidence="1">
    <location>
        <begin position="648"/>
        <end position="867"/>
    </location>
</feature>
<dbReference type="RefSeq" id="WP_068612032.1">
    <property type="nucleotide sequence ID" value="NZ_CP016268.1"/>
</dbReference>
<reference evidence="2 3" key="1">
    <citation type="submission" date="2016-06" db="EMBL/GenBank/DDBJ databases">
        <title>Complete genome sequence of a deep-branching marine Gamma Proteobacterium Woeseia oceani type strain XK5.</title>
        <authorList>
            <person name="Mu D."/>
            <person name="Du Z."/>
        </authorList>
    </citation>
    <scope>NUCLEOTIDE SEQUENCE [LARGE SCALE GENOMIC DNA]</scope>
    <source>
        <strain evidence="2 3">XK5</strain>
    </source>
</reference>
<sequence>MPAALSEPFGKFKEFLSQHIFDNEPAAKREHGAEPPTRAAWQALLASTRFSTTLPYEYFDEVQDFFYNDDAFGFMLEVTPATSLSEENIRVFAGILGNNVAPETNLQFLLYASPDVYPGLNRWYKQRASIAARARREQGEGADQHGIYEELARRRVEYLAGGVWQSFFSDESMVVRDYRVFVCAQRPLPESGRPRESDIEQLDRLRSGLTGTYQSLGLQTQRVRPEAFINLLDTILNPRKLRTERLRWQEDLELREQVLDADTSVFVGAKGLLFENGDEARDVRCFTVREYPQAWAGWLAADLIGDFMNNNRRISCPFLTTVTVHFPDQVQASATAKTKSMRATQMADSDAGKHVPSWADKKREWQFVAQKLEQGHTLARVNYQTILFAPKGRGNECEQELLGVYSNAGWHLSKETNISMPAFMSALPLAAGPRLVKEAETLIRWRSLLTWTAANIAPMLAEWKGDGSPLLQLIGRRGQLIAVDPWQNKAGNYNIAVSAASGAGKSVFTEELITSVLGVGGRAWVFDRGRSYEHLCHLLDGQFIEFSPKSDICLNPFTNIKNWSGIPDAELPLSDDEQRARDRAGAEGVMLKYVVAQMVNPDASPDQMTMGWIERALNTVWHERGTDGDVTAVRDVLAASSDQRQRDLADSLYPYTKDGFFGRYFNGPANLDLNRDFVVLETQELDSRPELQSVVVLLLMLKITQSMYLGERARRKLCVIDEAWKLMGRGNAGQFIEEGYRTARKFEGAFMTVTQRVNDYYKSGTAQAALDNADYLYLLRQKKESIRQLIESKRLPTGEESEALLASISTRQGLYSEVAVVGPEGVGVGRLVLDPFTEKLYSSKGVEYEAIQRALRSGQSLTEAVSDLAAGARR</sequence>
<dbReference type="EMBL" id="CP016268">
    <property type="protein sequence ID" value="ANO50027.1"/>
    <property type="molecule type" value="Genomic_DNA"/>
</dbReference>
<dbReference type="CDD" id="cd01127">
    <property type="entry name" value="TrwB_TraG_TraD_VirD4"/>
    <property type="match status" value="1"/>
</dbReference>
<name>A0A193LBZ5_9GAMM</name>
<dbReference type="Pfam" id="PF19044">
    <property type="entry name" value="P-loop_TraG"/>
    <property type="match status" value="2"/>
</dbReference>
<dbReference type="STRING" id="1548547.BA177_01240"/>
<dbReference type="Pfam" id="PF11130">
    <property type="entry name" value="TraC_F_IV"/>
    <property type="match status" value="1"/>
</dbReference>
<dbReference type="Gene3D" id="1.10.8.730">
    <property type="match status" value="1"/>
</dbReference>
<proteinExistence type="predicted"/>
<evidence type="ECO:0000313" key="3">
    <source>
        <dbReference type="Proteomes" id="UP000092695"/>
    </source>
</evidence>
<gene>
    <name evidence="2" type="ORF">BA177_01240</name>
</gene>
<evidence type="ECO:0000259" key="1">
    <source>
        <dbReference type="Pfam" id="PF19044"/>
    </source>
</evidence>
<dbReference type="OrthoDB" id="9816422at2"/>
<protein>
    <submittedName>
        <fullName evidence="2">Type-IV secretion system protein TraC</fullName>
    </submittedName>
</protein>
<accession>A0A193LBZ5</accession>
<dbReference type="InterPro" id="IPR053155">
    <property type="entry name" value="F-pilin_assembly_TraC"/>
</dbReference>
<dbReference type="InterPro" id="IPR043964">
    <property type="entry name" value="P-loop_TraG"/>
</dbReference>
<dbReference type="Proteomes" id="UP000092695">
    <property type="component" value="Chromosome"/>
</dbReference>
<keyword evidence="3" id="KW-1185">Reference proteome</keyword>
<dbReference type="InterPro" id="IPR014117">
    <property type="entry name" value="TraC-F-type"/>
</dbReference>
<evidence type="ECO:0000313" key="2">
    <source>
        <dbReference type="EMBL" id="ANO50027.1"/>
    </source>
</evidence>
<dbReference type="InterPro" id="IPR027417">
    <property type="entry name" value="P-loop_NTPase"/>
</dbReference>
<dbReference type="PANTHER" id="PTHR38467:SF1">
    <property type="entry name" value="CONJUGATIVE TRANSFER: ASSEMBLY"/>
    <property type="match status" value="1"/>
</dbReference>
<dbReference type="NCBIfam" id="TIGR02746">
    <property type="entry name" value="TraC-F-type"/>
    <property type="match status" value="1"/>
</dbReference>
<dbReference type="Gene3D" id="3.40.50.300">
    <property type="entry name" value="P-loop containing nucleotide triphosphate hydrolases"/>
    <property type="match status" value="1"/>
</dbReference>